<dbReference type="PRINTS" id="PR01273">
    <property type="entry name" value="INVTBRTCOLOR"/>
</dbReference>
<dbReference type="Pfam" id="PF08212">
    <property type="entry name" value="Lipocalin_2"/>
    <property type="match status" value="1"/>
</dbReference>
<organism evidence="5 6">
    <name type="scientific">Stylonychia lemnae</name>
    <name type="common">Ciliate</name>
    <dbReference type="NCBI Taxonomy" id="5949"/>
    <lineage>
        <taxon>Eukaryota</taxon>
        <taxon>Sar</taxon>
        <taxon>Alveolata</taxon>
        <taxon>Ciliophora</taxon>
        <taxon>Intramacronucleata</taxon>
        <taxon>Spirotrichea</taxon>
        <taxon>Stichotrichia</taxon>
        <taxon>Sporadotrichida</taxon>
        <taxon>Oxytrichidae</taxon>
        <taxon>Stylonychinae</taxon>
        <taxon>Stylonychia</taxon>
    </lineage>
</organism>
<evidence type="ECO:0000256" key="2">
    <source>
        <dbReference type="ARBA" id="ARBA00023157"/>
    </source>
</evidence>
<dbReference type="SUPFAM" id="SSF50814">
    <property type="entry name" value="Lipocalins"/>
    <property type="match status" value="1"/>
</dbReference>
<dbReference type="EMBL" id="CCKQ01014257">
    <property type="protein sequence ID" value="CDW86007.1"/>
    <property type="molecule type" value="Genomic_DNA"/>
</dbReference>
<dbReference type="AlphaFoldDB" id="A0A078AXP0"/>
<dbReference type="Gene3D" id="2.40.128.20">
    <property type="match status" value="1"/>
</dbReference>
<reference evidence="5 6" key="1">
    <citation type="submission" date="2014-06" db="EMBL/GenBank/DDBJ databases">
        <authorList>
            <person name="Swart Estienne"/>
        </authorList>
    </citation>
    <scope>NUCLEOTIDE SEQUENCE [LARGE SCALE GENOMIC DNA]</scope>
    <source>
        <strain evidence="5 6">130c</strain>
    </source>
</reference>
<dbReference type="Proteomes" id="UP000039865">
    <property type="component" value="Unassembled WGS sequence"/>
</dbReference>
<dbReference type="PRINTS" id="PR00179">
    <property type="entry name" value="LIPOCALIN"/>
</dbReference>
<dbReference type="InterPro" id="IPR000566">
    <property type="entry name" value="Lipocln_cytosolic_FA-bd_dom"/>
</dbReference>
<protein>
    <submittedName>
        <fullName evidence="5">Apolipoprotein d</fullName>
    </submittedName>
</protein>
<keyword evidence="6" id="KW-1185">Reference proteome</keyword>
<proteinExistence type="inferred from homology"/>
<dbReference type="PANTHER" id="PTHR10612">
    <property type="entry name" value="APOLIPOPROTEIN D"/>
    <property type="match status" value="1"/>
</dbReference>
<dbReference type="GO" id="GO:0031409">
    <property type="term" value="F:pigment binding"/>
    <property type="evidence" value="ECO:0007669"/>
    <property type="project" value="InterPro"/>
</dbReference>
<evidence type="ECO:0000259" key="4">
    <source>
        <dbReference type="Pfam" id="PF08212"/>
    </source>
</evidence>
<evidence type="ECO:0000256" key="1">
    <source>
        <dbReference type="ARBA" id="ARBA00006889"/>
    </source>
</evidence>
<sequence>MINGTCIDPPLQSNFDATRYSGRWFEIYRDNGQQAENGYDCQNALYTLRQEGGLEVRNSMFSLTKGDFQSIEGNATCKGAQCDVVFFGHEGDYRVIETDYENYSLVYSCEQFSKEVKFEAAWILSRTPIMAQETQDKLTNLLQTQVPDYDLTFLVQPNQGAQCKYEPANHSPEYLFLQ</sequence>
<dbReference type="PIRSF" id="PIRSF036893">
    <property type="entry name" value="Lipocalin_ApoD"/>
    <property type="match status" value="1"/>
</dbReference>
<dbReference type="GO" id="GO:0005737">
    <property type="term" value="C:cytoplasm"/>
    <property type="evidence" value="ECO:0007669"/>
    <property type="project" value="TreeGrafter"/>
</dbReference>
<dbReference type="PANTHER" id="PTHR10612:SF34">
    <property type="entry name" value="APOLIPOPROTEIN D"/>
    <property type="match status" value="1"/>
</dbReference>
<evidence type="ECO:0000313" key="6">
    <source>
        <dbReference type="Proteomes" id="UP000039865"/>
    </source>
</evidence>
<dbReference type="PROSITE" id="PS00213">
    <property type="entry name" value="LIPOCALIN"/>
    <property type="match status" value="1"/>
</dbReference>
<keyword evidence="5" id="KW-0449">Lipoprotein</keyword>
<dbReference type="InParanoid" id="A0A078AXP0"/>
<dbReference type="InterPro" id="IPR012674">
    <property type="entry name" value="Calycin"/>
</dbReference>
<evidence type="ECO:0000256" key="3">
    <source>
        <dbReference type="PIRNR" id="PIRNR036893"/>
    </source>
</evidence>
<dbReference type="GO" id="GO:0006629">
    <property type="term" value="P:lipid metabolic process"/>
    <property type="evidence" value="ECO:0007669"/>
    <property type="project" value="TreeGrafter"/>
</dbReference>
<feature type="domain" description="Lipocalin/cytosolic fatty-acid binding" evidence="4">
    <location>
        <begin position="16"/>
        <end position="155"/>
    </location>
</feature>
<gene>
    <name evidence="5" type="primary">Contig12263.g13097</name>
    <name evidence="5" type="ORF">STYLEM_15098</name>
</gene>
<dbReference type="GO" id="GO:0000302">
    <property type="term" value="P:response to reactive oxygen species"/>
    <property type="evidence" value="ECO:0007669"/>
    <property type="project" value="TreeGrafter"/>
</dbReference>
<dbReference type="InterPro" id="IPR003057">
    <property type="entry name" value="Invtbrt_color"/>
</dbReference>
<accession>A0A078AXP0</accession>
<dbReference type="OrthoDB" id="565904at2759"/>
<evidence type="ECO:0000313" key="5">
    <source>
        <dbReference type="EMBL" id="CDW86007.1"/>
    </source>
</evidence>
<name>A0A078AXP0_STYLE</name>
<dbReference type="InterPro" id="IPR022271">
    <property type="entry name" value="Lipocalin_ApoD"/>
</dbReference>
<keyword evidence="2" id="KW-1015">Disulfide bond</keyword>
<comment type="similarity">
    <text evidence="1 3">Belongs to the calycin superfamily. Lipocalin family.</text>
</comment>
<dbReference type="InterPro" id="IPR022272">
    <property type="entry name" value="Lipocalin_CS"/>
</dbReference>